<evidence type="ECO:0000313" key="1">
    <source>
        <dbReference type="EMBL" id="TEU30120.1"/>
    </source>
</evidence>
<evidence type="ECO:0000313" key="2">
    <source>
        <dbReference type="Proteomes" id="UP000297834"/>
    </source>
</evidence>
<protein>
    <recommendedName>
        <fullName evidence="3">Glycosyltransferase</fullName>
    </recommendedName>
</protein>
<comment type="caution">
    <text evidence="1">The sequence shown here is derived from an EMBL/GenBank/DDBJ whole genome shotgun (WGS) entry which is preliminary data.</text>
</comment>
<reference evidence="1 2" key="1">
    <citation type="submission" date="2019-03" db="EMBL/GenBank/DDBJ databases">
        <title>Alkanindiges illinoisensis: a potential pathogenic isolated from ascites of a gastric cancer patient with abdominal metastasis.</title>
        <authorList>
            <person name="Hu X."/>
            <person name="Yang B."/>
            <person name="Yan X."/>
            <person name="Lin L."/>
            <person name="Zhao H."/>
            <person name="Zhou F."/>
            <person name="Su B."/>
            <person name="Chen J."/>
            <person name="Rui Y."/>
            <person name="Wang Q."/>
            <person name="Zheng L."/>
        </authorList>
    </citation>
    <scope>NUCLEOTIDE SEQUENCE [LARGE SCALE GENOMIC DNA]</scope>
    <source>
        <strain evidence="1 2">NFYY 23406</strain>
    </source>
</reference>
<sequence>MSKQKLAIVSTFDDLCGIASYTKAIVEQLSPYYDIKVFDLDQFLLSNVKSDIVKLANQDIDNICKEIARDFDVVNIQLEHGTLGKKPNIIFKRLKKIILASPKLCITFHTVLHSEGGIDWRSIRLHAKKLELNKVRSHLNHIRNSTYLTDQIYNLIRQQQKLGKDISIIVHTKRDARYMSVIQKLKNVYHHPLVYLSKQTSEKVKNEASKKNFPALANLSEDTILLGCFGFYGVYKGTETAINALKLLPSNYHLAIFGGVHPNNINKNEIINNDVKRILETIAVGKTELDVATSISDKAQNVTFELDSKWMNEAVNKPHKDDLSSRVHFAGAPTDEDFPKAMAICDIVLLPYNEVGQSASGPGSMAIDMGKHIVASRTKTFLQLSRYYPEAMDFFDIGNSLQLAQVLEGIDVKNPRAKKDYSYNTESNVNLYRSALFSKDI</sequence>
<name>A0A4Y7XEC3_9GAMM</name>
<dbReference type="Gene3D" id="3.40.50.2000">
    <property type="entry name" value="Glycogen Phosphorylase B"/>
    <property type="match status" value="1"/>
</dbReference>
<organism evidence="1 2">
    <name type="scientific">Alkanindiges illinoisensis</name>
    <dbReference type="NCBI Taxonomy" id="197183"/>
    <lineage>
        <taxon>Bacteria</taxon>
        <taxon>Pseudomonadati</taxon>
        <taxon>Pseudomonadota</taxon>
        <taxon>Gammaproteobacteria</taxon>
        <taxon>Moraxellales</taxon>
        <taxon>Moraxellaceae</taxon>
        <taxon>Alkanindiges</taxon>
    </lineage>
</organism>
<accession>A0A4Y7XEC3</accession>
<proteinExistence type="predicted"/>
<dbReference type="AlphaFoldDB" id="A0A4Y7XEC3"/>
<dbReference type="OrthoDB" id="9119476at2"/>
<dbReference type="RefSeq" id="WP_134243600.1">
    <property type="nucleotide sequence ID" value="NZ_SNTY01000012.1"/>
</dbReference>
<dbReference type="SUPFAM" id="SSF53756">
    <property type="entry name" value="UDP-Glycosyltransferase/glycogen phosphorylase"/>
    <property type="match status" value="1"/>
</dbReference>
<dbReference type="EMBL" id="SNTY01000012">
    <property type="protein sequence ID" value="TEU30120.1"/>
    <property type="molecule type" value="Genomic_DNA"/>
</dbReference>
<keyword evidence="2" id="KW-1185">Reference proteome</keyword>
<dbReference type="Proteomes" id="UP000297834">
    <property type="component" value="Unassembled WGS sequence"/>
</dbReference>
<gene>
    <name evidence="1" type="ORF">E2B99_03515</name>
</gene>
<evidence type="ECO:0008006" key="3">
    <source>
        <dbReference type="Google" id="ProtNLM"/>
    </source>
</evidence>